<accession>A0ABQ4KGJ4</accession>
<keyword evidence="1" id="KW-0749">Sporulation</keyword>
<feature type="compositionally biased region" description="Basic residues" evidence="2">
    <location>
        <begin position="23"/>
        <end position="40"/>
    </location>
</feature>
<dbReference type="InterPro" id="IPR012614">
    <property type="entry name" value="SASP_SspP"/>
</dbReference>
<proteinExistence type="predicted"/>
<name>A0ABQ4KGJ4_9BACI</name>
<dbReference type="EMBL" id="BORB01000003">
    <property type="protein sequence ID" value="GIN56244.1"/>
    <property type="molecule type" value="Genomic_DNA"/>
</dbReference>
<evidence type="ECO:0000256" key="2">
    <source>
        <dbReference type="SAM" id="MobiDB-lite"/>
    </source>
</evidence>
<protein>
    <recommendedName>
        <fullName evidence="5">Small acid-soluble spore protein P</fullName>
    </recommendedName>
</protein>
<comment type="caution">
    <text evidence="3">The sequence shown here is derived from an EMBL/GenBank/DDBJ whole genome shotgun (WGS) entry which is preliminary data.</text>
</comment>
<reference evidence="3 4" key="1">
    <citation type="submission" date="2021-03" db="EMBL/GenBank/DDBJ databases">
        <title>Antimicrobial resistance genes in bacteria isolated from Japanese honey, and their potential for conferring macrolide and lincosamide resistance in the American foulbrood pathogen Paenibacillus larvae.</title>
        <authorList>
            <person name="Okamoto M."/>
            <person name="Kumagai M."/>
            <person name="Kanamori H."/>
            <person name="Takamatsu D."/>
        </authorList>
    </citation>
    <scope>NUCLEOTIDE SEQUENCE [LARGE SCALE GENOMIC DNA]</scope>
    <source>
        <strain evidence="3 4">J8TS2</strain>
    </source>
</reference>
<feature type="compositionally biased region" description="Polar residues" evidence="2">
    <location>
        <begin position="1"/>
        <end position="14"/>
    </location>
</feature>
<keyword evidence="4" id="KW-1185">Reference proteome</keyword>
<gene>
    <name evidence="3" type="ORF">J8TS2_05630</name>
</gene>
<sequence>MAKSQNKGKANHQGQPEPLSGSKKVKNKNHSRQNHAGKGM</sequence>
<dbReference type="Proteomes" id="UP000679950">
    <property type="component" value="Unassembled WGS sequence"/>
</dbReference>
<evidence type="ECO:0008006" key="5">
    <source>
        <dbReference type="Google" id="ProtNLM"/>
    </source>
</evidence>
<feature type="region of interest" description="Disordered" evidence="2">
    <location>
        <begin position="1"/>
        <end position="40"/>
    </location>
</feature>
<organism evidence="3 4">
    <name type="scientific">Lederbergia ruris</name>
    <dbReference type="NCBI Taxonomy" id="217495"/>
    <lineage>
        <taxon>Bacteria</taxon>
        <taxon>Bacillati</taxon>
        <taxon>Bacillota</taxon>
        <taxon>Bacilli</taxon>
        <taxon>Bacillales</taxon>
        <taxon>Bacillaceae</taxon>
        <taxon>Lederbergia</taxon>
    </lineage>
</organism>
<evidence type="ECO:0000313" key="3">
    <source>
        <dbReference type="EMBL" id="GIN56244.1"/>
    </source>
</evidence>
<evidence type="ECO:0000313" key="4">
    <source>
        <dbReference type="Proteomes" id="UP000679950"/>
    </source>
</evidence>
<evidence type="ECO:0000256" key="1">
    <source>
        <dbReference type="ARBA" id="ARBA00022969"/>
    </source>
</evidence>
<dbReference type="Pfam" id="PF08179">
    <property type="entry name" value="SspP"/>
    <property type="match status" value="1"/>
</dbReference>